<evidence type="ECO:0000313" key="3">
    <source>
        <dbReference type="Proteomes" id="UP000323876"/>
    </source>
</evidence>
<feature type="region of interest" description="Disordered" evidence="1">
    <location>
        <begin position="36"/>
        <end position="111"/>
    </location>
</feature>
<reference evidence="2 3" key="1">
    <citation type="submission" date="2019-09" db="EMBL/GenBank/DDBJ databases">
        <authorList>
            <person name="Wang X."/>
        </authorList>
    </citation>
    <scope>NUCLEOTIDE SEQUENCE [LARGE SCALE GENOMIC DNA]</scope>
    <source>
        <strain evidence="2 3">CICC 11023</strain>
    </source>
</reference>
<dbReference type="OrthoDB" id="4560309at2"/>
<protein>
    <submittedName>
        <fullName evidence="2">Uncharacterized protein</fullName>
    </submittedName>
</protein>
<name>A0A5N0EHR6_9NOCA</name>
<keyword evidence="3" id="KW-1185">Reference proteome</keyword>
<dbReference type="RefSeq" id="WP_150402688.1">
    <property type="nucleotide sequence ID" value="NZ_VXLC01000004.1"/>
</dbReference>
<gene>
    <name evidence="2" type="ORF">F3087_16105</name>
</gene>
<dbReference type="Proteomes" id="UP000323876">
    <property type="component" value="Unassembled WGS sequence"/>
</dbReference>
<comment type="caution">
    <text evidence="2">The sequence shown here is derived from an EMBL/GenBank/DDBJ whole genome shotgun (WGS) entry which is preliminary data.</text>
</comment>
<evidence type="ECO:0000256" key="1">
    <source>
        <dbReference type="SAM" id="MobiDB-lite"/>
    </source>
</evidence>
<dbReference type="AlphaFoldDB" id="A0A5N0EHR6"/>
<accession>A0A5N0EHR6</accession>
<proteinExistence type="predicted"/>
<dbReference type="EMBL" id="VXLC01000004">
    <property type="protein sequence ID" value="KAA8888523.1"/>
    <property type="molecule type" value="Genomic_DNA"/>
</dbReference>
<organism evidence="2 3">
    <name type="scientific">Nocardia colli</name>
    <dbReference type="NCBI Taxonomy" id="2545717"/>
    <lineage>
        <taxon>Bacteria</taxon>
        <taxon>Bacillati</taxon>
        <taxon>Actinomycetota</taxon>
        <taxon>Actinomycetes</taxon>
        <taxon>Mycobacteriales</taxon>
        <taxon>Nocardiaceae</taxon>
        <taxon>Nocardia</taxon>
    </lineage>
</organism>
<feature type="compositionally biased region" description="Low complexity" evidence="1">
    <location>
        <begin position="51"/>
        <end position="63"/>
    </location>
</feature>
<evidence type="ECO:0000313" key="2">
    <source>
        <dbReference type="EMBL" id="KAA8888523.1"/>
    </source>
</evidence>
<sequence length="111" mass="11054">MALHDVIAQLRQDITTAADAGDEAAADRLRDELSAAIDAIDNTDPGTGTKASAPEPGASAPGLAGTGAAPQPPDTVRRPSADLGPGSYDGNDDLAANIPGSIPEDAQEPPD</sequence>